<organism evidence="1">
    <name type="scientific">Rhizophora mucronata</name>
    <name type="common">Asiatic mangrove</name>
    <dbReference type="NCBI Taxonomy" id="61149"/>
    <lineage>
        <taxon>Eukaryota</taxon>
        <taxon>Viridiplantae</taxon>
        <taxon>Streptophyta</taxon>
        <taxon>Embryophyta</taxon>
        <taxon>Tracheophyta</taxon>
        <taxon>Spermatophyta</taxon>
        <taxon>Magnoliopsida</taxon>
        <taxon>eudicotyledons</taxon>
        <taxon>Gunneridae</taxon>
        <taxon>Pentapetalae</taxon>
        <taxon>rosids</taxon>
        <taxon>fabids</taxon>
        <taxon>Malpighiales</taxon>
        <taxon>Rhizophoraceae</taxon>
        <taxon>Rhizophora</taxon>
    </lineage>
</organism>
<accession>A0A2P2JXP0</accession>
<reference evidence="1" key="1">
    <citation type="submission" date="2018-02" db="EMBL/GenBank/DDBJ databases">
        <title>Rhizophora mucronata_Transcriptome.</title>
        <authorList>
            <person name="Meera S.P."/>
            <person name="Sreeshan A."/>
            <person name="Augustine A."/>
        </authorList>
    </citation>
    <scope>NUCLEOTIDE SEQUENCE</scope>
    <source>
        <tissue evidence="1">Leaf</tissue>
    </source>
</reference>
<evidence type="ECO:0000313" key="1">
    <source>
        <dbReference type="EMBL" id="MBW98226.1"/>
    </source>
</evidence>
<dbReference type="EMBL" id="GGEC01017743">
    <property type="protein sequence ID" value="MBW98226.1"/>
    <property type="molecule type" value="Transcribed_RNA"/>
</dbReference>
<sequence length="95" mass="11256">MATIVTDECSIIFIYTTMNTNSYLMAFMTRFQISTKSTVSLRNFFSVYGNLRSLWSWSILNDYFNTSLNYAKKIRMLVFYHLNPKAYILPIKLHM</sequence>
<protein>
    <submittedName>
        <fullName evidence="1">Uncharacterized protein</fullName>
    </submittedName>
</protein>
<name>A0A2P2JXP0_RHIMU</name>
<proteinExistence type="predicted"/>
<dbReference type="AlphaFoldDB" id="A0A2P2JXP0"/>